<evidence type="ECO:0000256" key="7">
    <source>
        <dbReference type="ARBA" id="ARBA00060028"/>
    </source>
</evidence>
<keyword evidence="6" id="KW-1015">Disulfide bond</keyword>
<reference evidence="10 11" key="1">
    <citation type="submission" date="2010-05" db="EMBL/GenBank/DDBJ databases">
        <title>The Genome Sequence of Thecamonas trahens ATCC 50062.</title>
        <authorList>
            <consortium name="The Broad Institute Genome Sequencing Platform"/>
            <person name="Russ C."/>
            <person name="Cuomo C."/>
            <person name="Shea T."/>
            <person name="Young S.K."/>
            <person name="Zeng Q."/>
            <person name="Koehrsen M."/>
            <person name="Haas B."/>
            <person name="Borodovsky M."/>
            <person name="Guigo R."/>
            <person name="Alvarado L."/>
            <person name="Berlin A."/>
            <person name="Bochicchio J."/>
            <person name="Borenstein D."/>
            <person name="Chapman S."/>
            <person name="Chen Z."/>
            <person name="Freedman E."/>
            <person name="Gellesch M."/>
            <person name="Goldberg J."/>
            <person name="Griggs A."/>
            <person name="Gujja S."/>
            <person name="Heilman E."/>
            <person name="Heiman D."/>
            <person name="Hepburn T."/>
            <person name="Howarth C."/>
            <person name="Jen D."/>
            <person name="Larson L."/>
            <person name="Mehta T."/>
            <person name="Park D."/>
            <person name="Pearson M."/>
            <person name="Roberts A."/>
            <person name="Saif S."/>
            <person name="Shenoy N."/>
            <person name="Sisk P."/>
            <person name="Stolte C."/>
            <person name="Sykes S."/>
            <person name="Thomson T."/>
            <person name="Walk T."/>
            <person name="White J."/>
            <person name="Yandava C."/>
            <person name="Burger G."/>
            <person name="Gray M.W."/>
            <person name="Holland P.W.H."/>
            <person name="King N."/>
            <person name="Lang F.B.F."/>
            <person name="Roger A.J."/>
            <person name="Ruiz-Trillo I."/>
            <person name="Lander E."/>
            <person name="Nusbaum C."/>
        </authorList>
    </citation>
    <scope>NUCLEOTIDE SEQUENCE [LARGE SCALE GENOMIC DNA]</scope>
    <source>
        <strain evidence="10 11">ATCC 50062</strain>
    </source>
</reference>
<dbReference type="Pfam" id="PF00112">
    <property type="entry name" value="Peptidase_C1"/>
    <property type="match status" value="1"/>
</dbReference>
<gene>
    <name evidence="10" type="ORF">AMSG_09104</name>
</gene>
<organism evidence="10 11">
    <name type="scientific">Thecamonas trahens ATCC 50062</name>
    <dbReference type="NCBI Taxonomy" id="461836"/>
    <lineage>
        <taxon>Eukaryota</taxon>
        <taxon>Apusozoa</taxon>
        <taxon>Apusomonadida</taxon>
        <taxon>Apusomonadidae</taxon>
        <taxon>Thecamonas</taxon>
    </lineage>
</organism>
<dbReference type="RefSeq" id="XP_013754832.1">
    <property type="nucleotide sequence ID" value="XM_013899378.1"/>
</dbReference>
<dbReference type="SUPFAM" id="SSF54001">
    <property type="entry name" value="Cysteine proteinases"/>
    <property type="match status" value="1"/>
</dbReference>
<dbReference type="SMART" id="SM00645">
    <property type="entry name" value="Pept_C1"/>
    <property type="match status" value="1"/>
</dbReference>
<dbReference type="PANTHER" id="PTHR12411">
    <property type="entry name" value="CYSTEINE PROTEASE FAMILY C1-RELATED"/>
    <property type="match status" value="1"/>
</dbReference>
<keyword evidence="11" id="KW-1185">Reference proteome</keyword>
<dbReference type="PRINTS" id="PR00705">
    <property type="entry name" value="PAPAIN"/>
</dbReference>
<dbReference type="GO" id="GO:0006508">
    <property type="term" value="P:proteolysis"/>
    <property type="evidence" value="ECO:0007669"/>
    <property type="project" value="UniProtKB-KW"/>
</dbReference>
<keyword evidence="3 8" id="KW-0732">Signal</keyword>
<accession>A0A0L0DKU9</accession>
<dbReference type="InterPro" id="IPR013128">
    <property type="entry name" value="Peptidase_C1A"/>
</dbReference>
<dbReference type="InterPro" id="IPR025660">
    <property type="entry name" value="Pept_his_AS"/>
</dbReference>
<evidence type="ECO:0000259" key="9">
    <source>
        <dbReference type="SMART" id="SM00645"/>
    </source>
</evidence>
<evidence type="ECO:0000256" key="4">
    <source>
        <dbReference type="ARBA" id="ARBA00022801"/>
    </source>
</evidence>
<evidence type="ECO:0000313" key="10">
    <source>
        <dbReference type="EMBL" id="KNC52937.1"/>
    </source>
</evidence>
<feature type="chain" id="PRO_5018556083" evidence="8">
    <location>
        <begin position="19"/>
        <end position="320"/>
    </location>
</feature>
<keyword evidence="2 10" id="KW-0645">Protease</keyword>
<proteinExistence type="inferred from homology"/>
<dbReference type="CDD" id="cd02620">
    <property type="entry name" value="Peptidase_C1A_CathepsinB"/>
    <property type="match status" value="1"/>
</dbReference>
<dbReference type="eggNOG" id="KOG1543">
    <property type="taxonomic scope" value="Eukaryota"/>
</dbReference>
<dbReference type="EMBL" id="GL349477">
    <property type="protein sequence ID" value="KNC52937.1"/>
    <property type="molecule type" value="Genomic_DNA"/>
</dbReference>
<keyword evidence="5" id="KW-0788">Thiol protease</keyword>
<dbReference type="Pfam" id="PF08127">
    <property type="entry name" value="Propeptide_C1"/>
    <property type="match status" value="1"/>
</dbReference>
<evidence type="ECO:0000256" key="1">
    <source>
        <dbReference type="ARBA" id="ARBA00008455"/>
    </source>
</evidence>
<evidence type="ECO:0000313" key="11">
    <source>
        <dbReference type="Proteomes" id="UP000054408"/>
    </source>
</evidence>
<dbReference type="OrthoDB" id="640249at2759"/>
<dbReference type="InterPro" id="IPR012599">
    <property type="entry name" value="Propeptide_C1A"/>
</dbReference>
<dbReference type="GO" id="GO:0004197">
    <property type="term" value="F:cysteine-type endopeptidase activity"/>
    <property type="evidence" value="ECO:0007669"/>
    <property type="project" value="InterPro"/>
</dbReference>
<comment type="similarity">
    <text evidence="1">Belongs to the peptidase C1 family.</text>
</comment>
<dbReference type="InterPro" id="IPR000668">
    <property type="entry name" value="Peptidase_C1A_C"/>
</dbReference>
<evidence type="ECO:0000256" key="6">
    <source>
        <dbReference type="ARBA" id="ARBA00023157"/>
    </source>
</evidence>
<feature type="domain" description="Peptidase C1A papain C-terminal" evidence="9">
    <location>
        <begin position="91"/>
        <end position="317"/>
    </location>
</feature>
<name>A0A0L0DKU9_THETB</name>
<evidence type="ECO:0000256" key="8">
    <source>
        <dbReference type="SAM" id="SignalP"/>
    </source>
</evidence>
<evidence type="ECO:0000256" key="5">
    <source>
        <dbReference type="ARBA" id="ARBA00022807"/>
    </source>
</evidence>
<keyword evidence="4" id="KW-0378">Hydrolase</keyword>
<dbReference type="OMA" id="PQLAWEY"/>
<dbReference type="GeneID" id="25567635"/>
<dbReference type="InterPro" id="IPR038765">
    <property type="entry name" value="Papain-like_cys_pep_sf"/>
</dbReference>
<dbReference type="PROSITE" id="PS00639">
    <property type="entry name" value="THIOL_PROTEASE_HIS"/>
    <property type="match status" value="1"/>
</dbReference>
<dbReference type="Gene3D" id="3.90.70.10">
    <property type="entry name" value="Cysteine proteinases"/>
    <property type="match status" value="1"/>
</dbReference>
<dbReference type="Proteomes" id="UP000054408">
    <property type="component" value="Unassembled WGS sequence"/>
</dbReference>
<evidence type="ECO:0000256" key="3">
    <source>
        <dbReference type="ARBA" id="ARBA00022729"/>
    </source>
</evidence>
<dbReference type="FunFam" id="3.90.70.10:FF:000096">
    <property type="entry name" value="Cathepsin B-like cysteine protease"/>
    <property type="match status" value="1"/>
</dbReference>
<protein>
    <submittedName>
        <fullName evidence="10">Cathepsin B5 cysteine protease</fullName>
    </submittedName>
</protein>
<sequence length="320" mass="34446">MELKVLVLLALLATATLASRSAINHDIISAVNNDPASTWTAGVNSFFEGKTIDEVKGLLGVSEFTPEPLSMIGPDAAAAMAQKAAARKAKLPTSFDARKKWPKCMHPVLNQAQCGSCWAFSLTEVMTNRMCIQGLKDEVLSPQDLVSCDYTNYGCQGGILNRAWSFVEKQGVTSWECLPYTSGNGTTGSCPSHCADGSPIKRVKAVHARHINELFGRDDAIAEEIVNNGPVQVAFKVYEDFMHYTGGVYQHKTGSMLGGHAVMAIGFGEENGVPYWLIQNSWGTSWPSGASSDLQGMFKIKRGSNECGIESDVWAGDVAA</sequence>
<dbReference type="AlphaFoldDB" id="A0A0L0DKU9"/>
<comment type="function">
    <text evidence="7">Thiol protease which is required for parasite excystation and invasion of the proximal small intestine of the human host.</text>
</comment>
<dbReference type="STRING" id="461836.A0A0L0DKU9"/>
<evidence type="ECO:0000256" key="2">
    <source>
        <dbReference type="ARBA" id="ARBA00022670"/>
    </source>
</evidence>
<feature type="signal peptide" evidence="8">
    <location>
        <begin position="1"/>
        <end position="18"/>
    </location>
</feature>